<dbReference type="AlphaFoldDB" id="A0A317ZG74"/>
<comment type="caution">
    <text evidence="1">The sequence shown here is derived from an EMBL/GenBank/DDBJ whole genome shotgun (WGS) entry which is preliminary data.</text>
</comment>
<dbReference type="InParanoid" id="A0A317ZG74"/>
<organism evidence="1 2">
    <name type="scientific">Coraliomargarita sinensis</name>
    <dbReference type="NCBI Taxonomy" id="2174842"/>
    <lineage>
        <taxon>Bacteria</taxon>
        <taxon>Pseudomonadati</taxon>
        <taxon>Verrucomicrobiota</taxon>
        <taxon>Opitutia</taxon>
        <taxon>Puniceicoccales</taxon>
        <taxon>Coraliomargaritaceae</taxon>
        <taxon>Coraliomargarita</taxon>
    </lineage>
</organism>
<sequence length="207" mass="24156">MKISVYSLLLLSLTLVSCSQEKSGDEAPQDPVLAYIQAEKEYLKSLPDEVYVPLIKELAKNNEYVLEFLARFPNAYQVSSRSLMRAGMLVPNLSRSGIPEDDFIFVAELHGRYRFRCFVPFYLWKDFKRVECYGKPSFDLIETVSVERINGIQDRIRSRRVELPDGSQRFEFKHWELLKESDFDWSRLGIRLTTEEPIDGFGPENRI</sequence>
<name>A0A317ZG74_9BACT</name>
<gene>
    <name evidence="1" type="ORF">DDZ13_05430</name>
</gene>
<proteinExistence type="predicted"/>
<dbReference type="Proteomes" id="UP000247099">
    <property type="component" value="Unassembled WGS sequence"/>
</dbReference>
<reference evidence="1 2" key="1">
    <citation type="submission" date="2018-05" db="EMBL/GenBank/DDBJ databases">
        <title>Coraliomargarita sinensis sp. nov., isolated from a marine solar saltern.</title>
        <authorList>
            <person name="Zhou L.Y."/>
        </authorList>
    </citation>
    <scope>NUCLEOTIDE SEQUENCE [LARGE SCALE GENOMIC DNA]</scope>
    <source>
        <strain evidence="1 2">WN38</strain>
    </source>
</reference>
<evidence type="ECO:0008006" key="3">
    <source>
        <dbReference type="Google" id="ProtNLM"/>
    </source>
</evidence>
<evidence type="ECO:0000313" key="2">
    <source>
        <dbReference type="Proteomes" id="UP000247099"/>
    </source>
</evidence>
<dbReference type="PROSITE" id="PS51257">
    <property type="entry name" value="PROKAR_LIPOPROTEIN"/>
    <property type="match status" value="1"/>
</dbReference>
<dbReference type="RefSeq" id="WP_110130420.1">
    <property type="nucleotide sequence ID" value="NZ_QHJQ01000003.1"/>
</dbReference>
<dbReference type="EMBL" id="QHJQ01000003">
    <property type="protein sequence ID" value="PXA04615.1"/>
    <property type="molecule type" value="Genomic_DNA"/>
</dbReference>
<evidence type="ECO:0000313" key="1">
    <source>
        <dbReference type="EMBL" id="PXA04615.1"/>
    </source>
</evidence>
<protein>
    <recommendedName>
        <fullName evidence="3">Lipoprotein</fullName>
    </recommendedName>
</protein>
<accession>A0A317ZG74</accession>
<keyword evidence="2" id="KW-1185">Reference proteome</keyword>